<gene>
    <name evidence="3" type="ORF">ZIOFF_064202</name>
</gene>
<evidence type="ECO:0000313" key="4">
    <source>
        <dbReference type="Proteomes" id="UP000734854"/>
    </source>
</evidence>
<name>A0A8J5C8Y1_ZINOF</name>
<protein>
    <recommendedName>
        <fullName evidence="2">Alpha/beta hydrolase fold-3 domain-containing protein</fullName>
    </recommendedName>
</protein>
<accession>A0A8J5C8Y1</accession>
<dbReference type="InterPro" id="IPR050466">
    <property type="entry name" value="Carboxylest/Gibb_receptor"/>
</dbReference>
<dbReference type="EMBL" id="JACMSC010000018">
    <property type="protein sequence ID" value="KAG6474985.1"/>
    <property type="molecule type" value="Genomic_DNA"/>
</dbReference>
<evidence type="ECO:0000256" key="1">
    <source>
        <dbReference type="PROSITE-ProRule" id="PRU10038"/>
    </source>
</evidence>
<feature type="active site" evidence="1">
    <location>
        <position position="179"/>
    </location>
</feature>
<dbReference type="GO" id="GO:0016787">
    <property type="term" value="F:hydrolase activity"/>
    <property type="evidence" value="ECO:0007669"/>
    <property type="project" value="InterPro"/>
</dbReference>
<dbReference type="Proteomes" id="UP000734854">
    <property type="component" value="Unassembled WGS sequence"/>
</dbReference>
<dbReference type="OrthoDB" id="408631at2759"/>
<dbReference type="PANTHER" id="PTHR23024">
    <property type="entry name" value="ARYLACETAMIDE DEACETYLASE"/>
    <property type="match status" value="1"/>
</dbReference>
<dbReference type="PROSITE" id="PS01174">
    <property type="entry name" value="LIPASE_GDXG_SER"/>
    <property type="match status" value="1"/>
</dbReference>
<feature type="domain" description="Alpha/beta hydrolase fold-3" evidence="2">
    <location>
        <begin position="84"/>
        <end position="314"/>
    </location>
</feature>
<organism evidence="3 4">
    <name type="scientific">Zingiber officinale</name>
    <name type="common">Ginger</name>
    <name type="synonym">Amomum zingiber</name>
    <dbReference type="NCBI Taxonomy" id="94328"/>
    <lineage>
        <taxon>Eukaryota</taxon>
        <taxon>Viridiplantae</taxon>
        <taxon>Streptophyta</taxon>
        <taxon>Embryophyta</taxon>
        <taxon>Tracheophyta</taxon>
        <taxon>Spermatophyta</taxon>
        <taxon>Magnoliopsida</taxon>
        <taxon>Liliopsida</taxon>
        <taxon>Zingiberales</taxon>
        <taxon>Zingiberaceae</taxon>
        <taxon>Zingiber</taxon>
    </lineage>
</organism>
<proteinExistence type="predicted"/>
<dbReference type="InterPro" id="IPR013094">
    <property type="entry name" value="AB_hydrolase_3"/>
</dbReference>
<dbReference type="PANTHER" id="PTHR23024:SF458">
    <property type="entry name" value="ALPHA_BETA HYDROLASE FOLD-3 DOMAIN-CONTAINING PROTEIN"/>
    <property type="match status" value="1"/>
</dbReference>
<evidence type="ECO:0000313" key="3">
    <source>
        <dbReference type="EMBL" id="KAG6474985.1"/>
    </source>
</evidence>
<keyword evidence="4" id="KW-1185">Reference proteome</keyword>
<reference evidence="3 4" key="1">
    <citation type="submission" date="2020-08" db="EMBL/GenBank/DDBJ databases">
        <title>Plant Genome Project.</title>
        <authorList>
            <person name="Zhang R.-G."/>
        </authorList>
    </citation>
    <scope>NUCLEOTIDE SEQUENCE [LARGE SCALE GENOMIC DNA]</scope>
    <source>
        <tissue evidence="3">Rhizome</tissue>
    </source>
</reference>
<dbReference type="InterPro" id="IPR033140">
    <property type="entry name" value="Lipase_GDXG_put_SER_AS"/>
</dbReference>
<evidence type="ECO:0000259" key="2">
    <source>
        <dbReference type="Pfam" id="PF07859"/>
    </source>
</evidence>
<dbReference type="Pfam" id="PF07859">
    <property type="entry name" value="Abhydrolase_3"/>
    <property type="match status" value="1"/>
</dbReference>
<sequence>MGSLSAVAADANPVVDDFSPYFRVYKDGSVERLRAEEHTPASLDPRTGVDSKDIAISAVVSARIYLPSAAASGGGDRGRKLPLVLYFRGGGFCVLSAASPVLHAHLNALAAASSVLVLSVDYRRAPEHSIPVPYDDSWAALHWAASHRAGLADIDFDFSPESWLVEHADFDRVYLAGDSAGGNIAHNLAMRAATLPLPGGVKLAGIVLLEPYFWGTRPTASAAAADPVKRARLDRLWRVVCPASEAGNDDPLVNPLAARAPSLAALGCGRVLICTAERDAMRDWAWMYYEALRESGWRGEAEIHEAAAEDHGFYLHRPDGDRVALLLKRIAAFLT</sequence>
<comment type="caution">
    <text evidence="3">The sequence shown here is derived from an EMBL/GenBank/DDBJ whole genome shotgun (WGS) entry which is preliminary data.</text>
</comment>
<dbReference type="AlphaFoldDB" id="A0A8J5C8Y1"/>